<organism evidence="1 2">
    <name type="scientific">Paraburkholderia atlantica</name>
    <dbReference type="NCBI Taxonomy" id="2654982"/>
    <lineage>
        <taxon>Bacteria</taxon>
        <taxon>Pseudomonadati</taxon>
        <taxon>Pseudomonadota</taxon>
        <taxon>Betaproteobacteria</taxon>
        <taxon>Burkholderiales</taxon>
        <taxon>Burkholderiaceae</taxon>
        <taxon>Paraburkholderia</taxon>
    </lineage>
</organism>
<dbReference type="AlphaFoldDB" id="D5WCZ6"/>
<dbReference type="RefSeq" id="WP_013088666.1">
    <property type="nucleotide sequence ID" value="NC_014117.1"/>
</dbReference>
<dbReference type="NCBIfam" id="NF033857">
    <property type="entry name" value="BPSL0067_fam"/>
    <property type="match status" value="1"/>
</dbReference>
<accession>D5WCZ6</accession>
<reference evidence="1 2" key="1">
    <citation type="submission" date="2010-04" db="EMBL/GenBank/DDBJ databases">
        <title>Complete sequence of chromosome 1 of Burkholderia sp. CCGE1002.</title>
        <authorList>
            <consortium name="US DOE Joint Genome Institute"/>
            <person name="Lucas S."/>
            <person name="Copeland A."/>
            <person name="Lapidus A."/>
            <person name="Cheng J.-F."/>
            <person name="Bruce D."/>
            <person name="Goodwin L."/>
            <person name="Pitluck S."/>
            <person name="Chertkov O."/>
            <person name="Detter J.C."/>
            <person name="Han C."/>
            <person name="Tapia R."/>
            <person name="Land M."/>
            <person name="Hauser L."/>
            <person name="Kyrpides N."/>
            <person name="Ovchinnikova G."/>
            <person name="Martinez-Romero E."/>
            <person name="Hernandez M.A.R."/>
            <person name="Tiedje J.M."/>
            <person name="Woyke T."/>
        </authorList>
    </citation>
    <scope>NUCLEOTIDE SEQUENCE [LARGE SCALE GENOMIC DNA]</scope>
    <source>
        <strain evidence="1 2">CCGE1002</strain>
    </source>
</reference>
<proteinExistence type="predicted"/>
<reference evidence="1 2" key="2">
    <citation type="journal article" date="2012" name="J. Bacteriol.">
        <title>Genome Sequences of Burkholderia sp. Strains CCGE1002 and H160, Isolated from Legume Nodules in Mexico and Brazil.</title>
        <authorList>
            <person name="Ormeno-Orrillo E."/>
            <person name="Rogel M.A."/>
            <person name="Chueire L.M."/>
            <person name="Tiedje J.M."/>
            <person name="Martinez-Romero E."/>
            <person name="Hungria M."/>
        </authorList>
    </citation>
    <scope>NUCLEOTIDE SEQUENCE [LARGE SCALE GENOMIC DNA]</scope>
    <source>
        <strain evidence="1 2">CCGE1002</strain>
    </source>
</reference>
<evidence type="ECO:0008006" key="3">
    <source>
        <dbReference type="Google" id="ProtNLM"/>
    </source>
</evidence>
<protein>
    <recommendedName>
        <fullName evidence="3">BPSL0067 family protein</fullName>
    </recommendedName>
</protein>
<dbReference type="Proteomes" id="UP000002190">
    <property type="component" value="Chromosome 1"/>
</dbReference>
<evidence type="ECO:0000313" key="1">
    <source>
        <dbReference type="EMBL" id="ADG14775.1"/>
    </source>
</evidence>
<gene>
    <name evidence="1" type="ordered locus">BC1002_0678</name>
</gene>
<dbReference type="eggNOG" id="ENOG503329I">
    <property type="taxonomic scope" value="Bacteria"/>
</dbReference>
<dbReference type="HOGENOM" id="CLU_155435_0_0_4"/>
<dbReference type="EMBL" id="CP002013">
    <property type="protein sequence ID" value="ADG14775.1"/>
    <property type="molecule type" value="Genomic_DNA"/>
</dbReference>
<evidence type="ECO:0000313" key="2">
    <source>
        <dbReference type="Proteomes" id="UP000002190"/>
    </source>
</evidence>
<dbReference type="KEGG" id="bge:BC1002_0678"/>
<name>D5WCZ6_PARAM</name>
<dbReference type="InterPro" id="IPR047746">
    <property type="entry name" value="Dae2/Tae2-like"/>
</dbReference>
<dbReference type="GeneID" id="301092047"/>
<sequence length="131" mass="14541">MRHILANATTYSRKRFPNAKGHTECVEFIRQTLNAPNTAVWREGMKIVKVAPGQTDPVPPGTAIATFVGGRYPQHGSTGKHAAIYLGQDASGIQVMDQWNSQNQVRRRTIYWHPHSGGLSNDANAFSVIEW</sequence>